<accession>A0ABZ1DZZ1</accession>
<dbReference type="InterPro" id="IPR045746">
    <property type="entry name" value="ACT14924-like_Acyltransf_dom"/>
</dbReference>
<gene>
    <name evidence="3" type="ORF">RPE78_03520</name>
</gene>
<keyword evidence="4" id="KW-1185">Reference proteome</keyword>
<evidence type="ECO:0000259" key="2">
    <source>
        <dbReference type="Pfam" id="PF19576"/>
    </source>
</evidence>
<dbReference type="SUPFAM" id="SSF69593">
    <property type="entry name" value="Glycerol-3-phosphate (1)-acyltransferase"/>
    <property type="match status" value="1"/>
</dbReference>
<dbReference type="Pfam" id="PF19576">
    <property type="entry name" value="Acyltransf_2"/>
    <property type="match status" value="1"/>
</dbReference>
<proteinExistence type="predicted"/>
<dbReference type="Proteomes" id="UP001623290">
    <property type="component" value="Chromosome"/>
</dbReference>
<evidence type="ECO:0000256" key="1">
    <source>
        <dbReference type="SAM" id="MobiDB-lite"/>
    </source>
</evidence>
<name>A0ABZ1DZZ1_9RHOB</name>
<protein>
    <submittedName>
        <fullName evidence="3">Lysophospholipid acyltransferase family protein</fullName>
        <ecNumber evidence="3">2.3.1.-</ecNumber>
    </submittedName>
</protein>
<feature type="domain" description="Putative acyltransferase ACT14924-like acyltransferase" evidence="2">
    <location>
        <begin position="104"/>
        <end position="251"/>
    </location>
</feature>
<feature type="region of interest" description="Disordered" evidence="1">
    <location>
        <begin position="1"/>
        <end position="27"/>
    </location>
</feature>
<organism evidence="3 4">
    <name type="scientific">Thioclava litoralis</name>
    <dbReference type="NCBI Taxonomy" id="3076557"/>
    <lineage>
        <taxon>Bacteria</taxon>
        <taxon>Pseudomonadati</taxon>
        <taxon>Pseudomonadota</taxon>
        <taxon>Alphaproteobacteria</taxon>
        <taxon>Rhodobacterales</taxon>
        <taxon>Paracoccaceae</taxon>
        <taxon>Thioclava</taxon>
    </lineage>
</organism>
<dbReference type="EMBL" id="CP135443">
    <property type="protein sequence ID" value="WRY34368.1"/>
    <property type="molecule type" value="Genomic_DNA"/>
</dbReference>
<keyword evidence="3" id="KW-0012">Acyltransferase</keyword>
<keyword evidence="3" id="KW-0808">Transferase</keyword>
<evidence type="ECO:0000313" key="4">
    <source>
        <dbReference type="Proteomes" id="UP001623290"/>
    </source>
</evidence>
<sequence length="312" mass="34762">MNQMPQSELKGAGVTGQSSVLQRDRTAEDIRTDEGFQTVQKPYDKRRLSYAGTFSNPFKRLVIRLVEWATAKVQILRVIRQFEARGIPAGQAFWAQALEIMGITVTTPAEEIARIPATGPLVIVANHPHGLVDGMVLAEVIGRVRGDYKILTRNLLTGLPEIAQFMIPVPFAHEPNAREEGLKMRADAMLHLKRGGCIVLFPAGSVAASDSFFGPVVEKEWNPFTAKMVARSKAQVLPVRFPTHNSRLYQIANQLSATLRQSLLLYEIRAAFHKPQRPIIGHVKQPDEMAEALGNPRQWLADMREETLSLRG</sequence>
<dbReference type="CDD" id="cd07986">
    <property type="entry name" value="LPLAT_ACT14924-like"/>
    <property type="match status" value="1"/>
</dbReference>
<dbReference type="EC" id="2.3.1.-" evidence="3"/>
<dbReference type="GO" id="GO:0016746">
    <property type="term" value="F:acyltransferase activity"/>
    <property type="evidence" value="ECO:0007669"/>
    <property type="project" value="UniProtKB-KW"/>
</dbReference>
<evidence type="ECO:0000313" key="3">
    <source>
        <dbReference type="EMBL" id="WRY34368.1"/>
    </source>
</evidence>
<reference evidence="3 4" key="1">
    <citation type="submission" date="2023-09" db="EMBL/GenBank/DDBJ databases">
        <title>Thioclava shenzhenensis sp. nov., a multidrug resistant bacteria-antagonizing species isolated from coastal seawater.</title>
        <authorList>
            <person name="Long M."/>
        </authorList>
    </citation>
    <scope>NUCLEOTIDE SEQUENCE [LARGE SCALE GENOMIC DNA]</scope>
    <source>
        <strain evidence="3 4">FTW29</strain>
    </source>
</reference>